<protein>
    <submittedName>
        <fullName evidence="2">Uncharacterized protein</fullName>
    </submittedName>
</protein>
<reference evidence="2" key="1">
    <citation type="submission" date="2022-10" db="EMBL/GenBank/DDBJ databases">
        <title>Puccinia triticina Genome sequencing and assembly.</title>
        <authorList>
            <person name="Li C."/>
        </authorList>
    </citation>
    <scope>NUCLEOTIDE SEQUENCE</scope>
    <source>
        <strain evidence="2">Pt15</strain>
    </source>
</reference>
<feature type="region of interest" description="Disordered" evidence="1">
    <location>
        <begin position="196"/>
        <end position="303"/>
    </location>
</feature>
<dbReference type="EMBL" id="CP110425">
    <property type="protein sequence ID" value="WAQ84994.1"/>
    <property type="molecule type" value="Genomic_DNA"/>
</dbReference>
<evidence type="ECO:0000313" key="2">
    <source>
        <dbReference type="EMBL" id="WAQ84994.1"/>
    </source>
</evidence>
<feature type="compositionally biased region" description="Low complexity" evidence="1">
    <location>
        <begin position="199"/>
        <end position="211"/>
    </location>
</feature>
<feature type="region of interest" description="Disordered" evidence="1">
    <location>
        <begin position="353"/>
        <end position="373"/>
    </location>
</feature>
<dbReference type="GeneID" id="77810237"/>
<accession>A0ABY7CIP7</accession>
<evidence type="ECO:0000313" key="3">
    <source>
        <dbReference type="Proteomes" id="UP001164743"/>
    </source>
</evidence>
<organism evidence="2 3">
    <name type="scientific">Puccinia triticina</name>
    <dbReference type="NCBI Taxonomy" id="208348"/>
    <lineage>
        <taxon>Eukaryota</taxon>
        <taxon>Fungi</taxon>
        <taxon>Dikarya</taxon>
        <taxon>Basidiomycota</taxon>
        <taxon>Pucciniomycotina</taxon>
        <taxon>Pucciniomycetes</taxon>
        <taxon>Pucciniales</taxon>
        <taxon>Pucciniaceae</taxon>
        <taxon>Puccinia</taxon>
    </lineage>
</organism>
<name>A0ABY7CIP7_9BASI</name>
<proteinExistence type="predicted"/>
<gene>
    <name evidence="2" type="ORF">PtA15_5A567</name>
</gene>
<feature type="compositionally biased region" description="Basic and acidic residues" evidence="1">
    <location>
        <begin position="453"/>
        <end position="467"/>
    </location>
</feature>
<keyword evidence="3" id="KW-1185">Reference proteome</keyword>
<dbReference type="RefSeq" id="XP_053020549.1">
    <property type="nucleotide sequence ID" value="XM_053169342.1"/>
</dbReference>
<evidence type="ECO:0000256" key="1">
    <source>
        <dbReference type="SAM" id="MobiDB-lite"/>
    </source>
</evidence>
<sequence>MRTLYWILDKAKGLPTDAPNKPLAAFVPLVECFLMNAKREFIVVKRAEFKVENMDGEVQSHCSQTPRNCSTCPRNICISSAASSPATHPGSAGLAAPIGGAIGRLAAGLLIILSLWILYKRNMLPSCFTAIFESRSTKSFSKKHPHRLRNNNQKKNRFLQSNSHNLKSQNKLPHQSVIYLPTDTRDPKTAWIIESDAEPPSSTSLTNLPSPAAEQHHRASSFFLTPGQPSPTHPTPTAQQHRPIRPHRAPDLDLRLPGTAQVESDEAKKKELTGGAKPANNNSYLSPGQDTQQSSLCRLSGSADATTHNSHLSSILDPAMIVTPVTLVGTALGRQAAVQQVALRGQEKARVVRLPPSGHPHGTSPLLLSNGTTSSTIRSPTANVRETFGFLPTTPGIGRAQDTLARPHSAHQPFPSLSIHQAFDFEHPSAAGLRGSTLDPFSDLSALAVMDKMGQEEEQHNEGREDIGSLPSNNKNEHVGRKSSTNLRRARLTAAYSIASSSFGGSSVCDSFIEDKEVEFPTVLGRSAATLAQRILDNSTTRCRARPARLRITM</sequence>
<dbReference type="Proteomes" id="UP001164743">
    <property type="component" value="Chromosome 5A"/>
</dbReference>
<feature type="region of interest" description="Disordered" evidence="1">
    <location>
        <begin position="453"/>
        <end position="486"/>
    </location>
</feature>
<feature type="compositionally biased region" description="Polar residues" evidence="1">
    <location>
        <begin position="279"/>
        <end position="303"/>
    </location>
</feature>